<dbReference type="Proteomes" id="UP000242502">
    <property type="component" value="Unassembled WGS sequence"/>
</dbReference>
<dbReference type="STRING" id="62101.AB835_03240"/>
<accession>A0A1D2QSB1</accession>
<dbReference type="GO" id="GO:0004190">
    <property type="term" value="F:aspartic-type endopeptidase activity"/>
    <property type="evidence" value="ECO:0007669"/>
    <property type="project" value="InterPro"/>
</dbReference>
<dbReference type="Pfam" id="PF13975">
    <property type="entry name" value="gag-asp_proteas"/>
    <property type="match status" value="1"/>
</dbReference>
<dbReference type="PROSITE" id="PS00141">
    <property type="entry name" value="ASP_PROTEASE"/>
    <property type="match status" value="1"/>
</dbReference>
<dbReference type="EMBL" id="MDLC01000008">
    <property type="protein sequence ID" value="ODS24471.1"/>
    <property type="molecule type" value="Genomic_DNA"/>
</dbReference>
<feature type="region of interest" description="Disordered" evidence="1">
    <location>
        <begin position="29"/>
        <end position="49"/>
    </location>
</feature>
<gene>
    <name evidence="2" type="ORF">AB835_03240</name>
</gene>
<organism evidence="2 3">
    <name type="scientific">Candidatus Endobugula sertula</name>
    <name type="common">Bugula neritina bacterial symbiont</name>
    <dbReference type="NCBI Taxonomy" id="62101"/>
    <lineage>
        <taxon>Bacteria</taxon>
        <taxon>Pseudomonadati</taxon>
        <taxon>Pseudomonadota</taxon>
        <taxon>Gammaproteobacteria</taxon>
        <taxon>Cellvibrionales</taxon>
        <taxon>Cellvibrionaceae</taxon>
        <taxon>Candidatus Endobugula</taxon>
    </lineage>
</organism>
<dbReference type="GO" id="GO:0006508">
    <property type="term" value="P:proteolysis"/>
    <property type="evidence" value="ECO:0007669"/>
    <property type="project" value="InterPro"/>
</dbReference>
<dbReference type="InterPro" id="IPR021109">
    <property type="entry name" value="Peptidase_aspartic_dom_sf"/>
</dbReference>
<dbReference type="InterPro" id="IPR034122">
    <property type="entry name" value="Retropepsin-like_bacterial"/>
</dbReference>
<sequence>MKLITFICALILCFGIGYYTGHQGQNATNQGSHTISQHHESNPPITDTMSPLPAGSTTCNCSTLSELPVTAYKLNRTQTPIPAIFSQLLEAEKYIDAMRLYHTIWNLSQDNAHLFKQQFIQYLKRLIEFPLQNREKVIAAIDSYLNDFYDDIDILLILADFYDKQELFYEALNTFQLVNSYAFTKEDKIKTHEAYKQFMKQVNEAFMNSENLSELINIYTFADNTGLLTKTDRYQLINIHLQSGNEYRAKAEADNLAEHHEWRDRISALFKTYGISSSSHAENTGNNSTFESSVTLIKHANQFIVPVNLSGTDAQLLLDTGASITTISKVFFETMNSSSNMTYQSSQYFLTANGKTNGDIYLLDTFTLGNYTISNVSIAVLDYPTSNHSVGLLGMNILQQFQFEIDQKNSLINLRREH</sequence>
<dbReference type="SUPFAM" id="SSF50630">
    <property type="entry name" value="Acid proteases"/>
    <property type="match status" value="1"/>
</dbReference>
<dbReference type="InterPro" id="IPR001969">
    <property type="entry name" value="Aspartic_peptidase_AS"/>
</dbReference>
<dbReference type="AlphaFoldDB" id="A0A1D2QSB1"/>
<evidence type="ECO:0000256" key="1">
    <source>
        <dbReference type="SAM" id="MobiDB-lite"/>
    </source>
</evidence>
<protein>
    <recommendedName>
        <fullName evidence="4">Peptidase A2 domain-containing protein</fullName>
    </recommendedName>
</protein>
<evidence type="ECO:0008006" key="4">
    <source>
        <dbReference type="Google" id="ProtNLM"/>
    </source>
</evidence>
<evidence type="ECO:0000313" key="3">
    <source>
        <dbReference type="Proteomes" id="UP000242502"/>
    </source>
</evidence>
<dbReference type="Gene3D" id="2.40.70.10">
    <property type="entry name" value="Acid Proteases"/>
    <property type="match status" value="1"/>
</dbReference>
<name>A0A1D2QSB1_9GAMM</name>
<dbReference type="CDD" id="cd05483">
    <property type="entry name" value="retropepsin_like_bacteria"/>
    <property type="match status" value="1"/>
</dbReference>
<evidence type="ECO:0000313" key="2">
    <source>
        <dbReference type="EMBL" id="ODS24471.1"/>
    </source>
</evidence>
<comment type="caution">
    <text evidence="2">The sequence shown here is derived from an EMBL/GenBank/DDBJ whole genome shotgun (WGS) entry which is preliminary data.</text>
</comment>
<reference evidence="2 3" key="1">
    <citation type="journal article" date="2016" name="Appl. Environ. Microbiol.">
        <title>Lack of Overt Genome Reduction in the Bryostatin-Producing Bryozoan Symbiont "Candidatus Endobugula sertula".</title>
        <authorList>
            <person name="Miller I.J."/>
            <person name="Vanee N."/>
            <person name="Fong S.S."/>
            <person name="Lim-Fong G.E."/>
            <person name="Kwan J.C."/>
        </authorList>
    </citation>
    <scope>NUCLEOTIDE SEQUENCE [LARGE SCALE GENOMIC DNA]</scope>
    <source>
        <strain evidence="2">AB1-4</strain>
    </source>
</reference>
<proteinExistence type="predicted"/>